<dbReference type="AlphaFoldDB" id="A0A842HQE5"/>
<keyword evidence="6 9" id="KW-1133">Transmembrane helix</keyword>
<feature type="transmembrane region" description="Helical" evidence="9">
    <location>
        <begin position="261"/>
        <end position="281"/>
    </location>
</feature>
<evidence type="ECO:0000313" key="10">
    <source>
        <dbReference type="EMBL" id="MBC2769075.1"/>
    </source>
</evidence>
<feature type="transmembrane region" description="Helical" evidence="9">
    <location>
        <begin position="65"/>
        <end position="84"/>
    </location>
</feature>
<comment type="subcellular location">
    <subcellularLocation>
        <location evidence="1">Cell membrane</location>
        <topology evidence="1">Multi-pass membrane protein</topology>
    </subcellularLocation>
</comment>
<dbReference type="GO" id="GO:0006865">
    <property type="term" value="P:amino acid transport"/>
    <property type="evidence" value="ECO:0007669"/>
    <property type="project" value="UniProtKB-KW"/>
</dbReference>
<accession>A0A842HQE5</accession>
<feature type="transmembrane region" description="Helical" evidence="9">
    <location>
        <begin position="226"/>
        <end position="254"/>
    </location>
</feature>
<evidence type="ECO:0000256" key="9">
    <source>
        <dbReference type="SAM" id="Phobius"/>
    </source>
</evidence>
<keyword evidence="7 9" id="KW-0472">Membrane</keyword>
<feature type="transmembrane region" description="Helical" evidence="9">
    <location>
        <begin position="185"/>
        <end position="206"/>
    </location>
</feature>
<protein>
    <submittedName>
        <fullName evidence="10">Branched-chain amino acid ABC transporter permease</fullName>
    </submittedName>
</protein>
<keyword evidence="4 9" id="KW-0812">Transmembrane</keyword>
<keyword evidence="11" id="KW-1185">Reference proteome</keyword>
<dbReference type="GO" id="GO:0005886">
    <property type="term" value="C:plasma membrane"/>
    <property type="evidence" value="ECO:0007669"/>
    <property type="project" value="UniProtKB-SubCell"/>
</dbReference>
<feature type="transmembrane region" description="Helical" evidence="9">
    <location>
        <begin position="96"/>
        <end position="114"/>
    </location>
</feature>
<feature type="transmembrane region" description="Helical" evidence="9">
    <location>
        <begin position="15"/>
        <end position="34"/>
    </location>
</feature>
<feature type="transmembrane region" description="Helical" evidence="9">
    <location>
        <begin position="144"/>
        <end position="164"/>
    </location>
</feature>
<gene>
    <name evidence="10" type="ORF">GTU67_03985</name>
</gene>
<evidence type="ECO:0000256" key="7">
    <source>
        <dbReference type="ARBA" id="ARBA00023136"/>
    </source>
</evidence>
<dbReference type="InterPro" id="IPR001851">
    <property type="entry name" value="ABC_transp_permease"/>
</dbReference>
<dbReference type="Pfam" id="PF02653">
    <property type="entry name" value="BPD_transp_2"/>
    <property type="match status" value="1"/>
</dbReference>
<dbReference type="RefSeq" id="WP_185778868.1">
    <property type="nucleotide sequence ID" value="NZ_JACJUU010000002.1"/>
</dbReference>
<keyword evidence="5" id="KW-0029">Amino-acid transport</keyword>
<proteinExistence type="inferred from homology"/>
<feature type="transmembrane region" description="Helical" evidence="9">
    <location>
        <begin position="41"/>
        <end position="59"/>
    </location>
</feature>
<keyword evidence="2" id="KW-0813">Transport</keyword>
<evidence type="ECO:0000256" key="2">
    <source>
        <dbReference type="ARBA" id="ARBA00022448"/>
    </source>
</evidence>
<reference evidence="10 11" key="1">
    <citation type="submission" date="2020-08" db="EMBL/GenBank/DDBJ databases">
        <title>Paraeoetvoesia sp. YC-7-48 draft genome sequence.</title>
        <authorList>
            <person name="Yao L."/>
        </authorList>
    </citation>
    <scope>NUCLEOTIDE SEQUENCE [LARGE SCALE GENOMIC DNA]</scope>
    <source>
        <strain evidence="11">YC-7-48</strain>
    </source>
</reference>
<keyword evidence="3" id="KW-1003">Cell membrane</keyword>
<evidence type="ECO:0000256" key="8">
    <source>
        <dbReference type="ARBA" id="ARBA00037998"/>
    </source>
</evidence>
<evidence type="ECO:0000256" key="4">
    <source>
        <dbReference type="ARBA" id="ARBA00022692"/>
    </source>
</evidence>
<evidence type="ECO:0000256" key="6">
    <source>
        <dbReference type="ARBA" id="ARBA00022989"/>
    </source>
</evidence>
<dbReference type="Proteomes" id="UP000545386">
    <property type="component" value="Unassembled WGS sequence"/>
</dbReference>
<dbReference type="InterPro" id="IPR052157">
    <property type="entry name" value="BCAA_transport_permease"/>
</dbReference>
<dbReference type="CDD" id="cd06582">
    <property type="entry name" value="TM_PBP1_LivH_like"/>
    <property type="match status" value="1"/>
</dbReference>
<evidence type="ECO:0000256" key="3">
    <source>
        <dbReference type="ARBA" id="ARBA00022475"/>
    </source>
</evidence>
<dbReference type="GO" id="GO:0022857">
    <property type="term" value="F:transmembrane transporter activity"/>
    <property type="evidence" value="ECO:0007669"/>
    <property type="project" value="InterPro"/>
</dbReference>
<evidence type="ECO:0000256" key="1">
    <source>
        <dbReference type="ARBA" id="ARBA00004651"/>
    </source>
</evidence>
<comment type="caution">
    <text evidence="10">The sequence shown here is derived from an EMBL/GenBank/DDBJ whole genome shotgun (WGS) entry which is preliminary data.</text>
</comment>
<sequence length="291" mass="30933">MPNALSTFLTLTIDGVSYGMMLFLISVGLTITLGVMRVVNLTHSAFAMIGGFITLWLMRSADMNFFVALPVGVLATMALSLILERTLYQWVYKCDPLGQLLMTIGMTFVITALVKNLAGPQIQSIALPDALLGQWSLGSLNISVYRLFVLGLSVAVAGALWLCLEYTTFGARLRAAVDNPRMARCVGINVPLVFSVTFAIGCGLAALGGAVGTQMLPLEPYYGLKYLVLVLIVVAVGGLGSLKGSLYSALLLGLIDTMGRYYIPALGGFIIYLAVLAILLARPQGLVGRAG</sequence>
<evidence type="ECO:0000256" key="5">
    <source>
        <dbReference type="ARBA" id="ARBA00022970"/>
    </source>
</evidence>
<name>A0A842HQE5_9BURK</name>
<comment type="similarity">
    <text evidence="8">Belongs to the binding-protein-dependent transport system permease family. LivHM subfamily.</text>
</comment>
<organism evidence="10 11">
    <name type="scientific">Pusillimonas minor</name>
    <dbReference type="NCBI Taxonomy" id="2697024"/>
    <lineage>
        <taxon>Bacteria</taxon>
        <taxon>Pseudomonadati</taxon>
        <taxon>Pseudomonadota</taxon>
        <taxon>Betaproteobacteria</taxon>
        <taxon>Burkholderiales</taxon>
        <taxon>Alcaligenaceae</taxon>
        <taxon>Pusillimonas</taxon>
    </lineage>
</organism>
<dbReference type="EMBL" id="JACJUU010000002">
    <property type="protein sequence ID" value="MBC2769075.1"/>
    <property type="molecule type" value="Genomic_DNA"/>
</dbReference>
<evidence type="ECO:0000313" key="11">
    <source>
        <dbReference type="Proteomes" id="UP000545386"/>
    </source>
</evidence>
<dbReference type="PANTHER" id="PTHR11795">
    <property type="entry name" value="BRANCHED-CHAIN AMINO ACID TRANSPORT SYSTEM PERMEASE PROTEIN LIVH"/>
    <property type="match status" value="1"/>
</dbReference>
<dbReference type="PANTHER" id="PTHR11795:SF442">
    <property type="entry name" value="ABC TRANSPORTER ATP-BINDING PROTEIN"/>
    <property type="match status" value="1"/>
</dbReference>